<proteinExistence type="predicted"/>
<comment type="caution">
    <text evidence="1">The sequence shown here is derived from an EMBL/GenBank/DDBJ whole genome shotgun (WGS) entry which is preliminary data.</text>
</comment>
<sequence length="252" mass="29184">MSESSSSAQISNTKKCSTCHLIKQKQVFLRCCDDNPQYEYDTCNLYNTRRSKKRKEVNQTNKIQTETGLNIIVLTVSTSRTNASDFLQIKNILRDHEFRNAELFDEPVKFAFEIELDLGLLNAVALNYDLKTDSFNLEQIKNNFIQLIKILILPLESGIITSEANYVKDPIVKSNSSNLQNISVITQENQIEKRQEQYIYYAKKFEKALELYKREIDNDNFVKNFDTLVRPFVKAVGECEEVLQARNQQGTQ</sequence>
<reference evidence="1" key="1">
    <citation type="submission" date="2021-06" db="EMBL/GenBank/DDBJ databases">
        <authorList>
            <person name="Kallberg Y."/>
            <person name="Tangrot J."/>
            <person name="Rosling A."/>
        </authorList>
    </citation>
    <scope>NUCLEOTIDE SEQUENCE</scope>
    <source>
        <strain evidence="1">IN212</strain>
    </source>
</reference>
<organism evidence="1 2">
    <name type="scientific">Racocetra fulgida</name>
    <dbReference type="NCBI Taxonomy" id="60492"/>
    <lineage>
        <taxon>Eukaryota</taxon>
        <taxon>Fungi</taxon>
        <taxon>Fungi incertae sedis</taxon>
        <taxon>Mucoromycota</taxon>
        <taxon>Glomeromycotina</taxon>
        <taxon>Glomeromycetes</taxon>
        <taxon>Diversisporales</taxon>
        <taxon>Gigasporaceae</taxon>
        <taxon>Racocetra</taxon>
    </lineage>
</organism>
<feature type="non-terminal residue" evidence="1">
    <location>
        <position position="1"/>
    </location>
</feature>
<protein>
    <submittedName>
        <fullName evidence="1">19422_t:CDS:1</fullName>
    </submittedName>
</protein>
<name>A0A9N9FPY9_9GLOM</name>
<accession>A0A9N9FPY9</accession>
<dbReference type="AlphaFoldDB" id="A0A9N9FPY9"/>
<dbReference type="Proteomes" id="UP000789396">
    <property type="component" value="Unassembled WGS sequence"/>
</dbReference>
<evidence type="ECO:0000313" key="1">
    <source>
        <dbReference type="EMBL" id="CAG8551838.1"/>
    </source>
</evidence>
<dbReference type="OrthoDB" id="2431843at2759"/>
<evidence type="ECO:0000313" key="2">
    <source>
        <dbReference type="Proteomes" id="UP000789396"/>
    </source>
</evidence>
<keyword evidence="2" id="KW-1185">Reference proteome</keyword>
<gene>
    <name evidence="1" type="ORF">RFULGI_LOCUS4682</name>
</gene>
<dbReference type="EMBL" id="CAJVPZ010004799">
    <property type="protein sequence ID" value="CAG8551838.1"/>
    <property type="molecule type" value="Genomic_DNA"/>
</dbReference>